<evidence type="ECO:0000256" key="1">
    <source>
        <dbReference type="SAM" id="Phobius"/>
    </source>
</evidence>
<keyword evidence="1" id="KW-0472">Membrane</keyword>
<dbReference type="AlphaFoldDB" id="A0A8K1FWX7"/>
<dbReference type="OrthoDB" id="537032at2759"/>
<dbReference type="EMBL" id="SWJQ01002377">
    <property type="protein sequence ID" value="TRZ06577.1"/>
    <property type="molecule type" value="Genomic_DNA"/>
</dbReference>
<protein>
    <submittedName>
        <fullName evidence="3">Uncharacterized protein</fullName>
    </submittedName>
</protein>
<gene>
    <name evidence="3" type="ORF">HGM15179_020529</name>
    <name evidence="2" type="ORF">HGM15179_021348</name>
</gene>
<sequence length="89" mass="9219">MPGPAAVPGYGDSLRQSLGSLGRAARGCGDCGWELARRTWAGNAHLGWAELLLCGICALGWTALRRLCCRRIFAVSDPGGFGDGDGVLG</sequence>
<evidence type="ECO:0000313" key="2">
    <source>
        <dbReference type="EMBL" id="TRZ05759.1"/>
    </source>
</evidence>
<accession>A0A8K1FWX7</accession>
<name>A0A8K1FWX7_9PASS</name>
<dbReference type="EMBL" id="SWJQ01003457">
    <property type="protein sequence ID" value="TRZ05759.1"/>
    <property type="molecule type" value="Genomic_DNA"/>
</dbReference>
<reference evidence="3" key="1">
    <citation type="submission" date="2019-04" db="EMBL/GenBank/DDBJ databases">
        <title>Genome assembly of Zosterops borbonicus 15179.</title>
        <authorList>
            <person name="Leroy T."/>
            <person name="Anselmetti Y."/>
            <person name="Tilak M.-K."/>
            <person name="Nabholz B."/>
        </authorList>
    </citation>
    <scope>NUCLEOTIDE SEQUENCE</scope>
    <source>
        <strain evidence="3">HGM_15179</strain>
        <tissue evidence="3">Muscle</tissue>
    </source>
</reference>
<proteinExistence type="predicted"/>
<keyword evidence="4" id="KW-1185">Reference proteome</keyword>
<keyword evidence="1" id="KW-0812">Transmembrane</keyword>
<evidence type="ECO:0000313" key="4">
    <source>
        <dbReference type="Proteomes" id="UP000796761"/>
    </source>
</evidence>
<dbReference type="Proteomes" id="UP000796761">
    <property type="component" value="Unassembled WGS sequence"/>
</dbReference>
<organism evidence="3 4">
    <name type="scientific">Zosterops borbonicus</name>
    <dbReference type="NCBI Taxonomy" id="364589"/>
    <lineage>
        <taxon>Eukaryota</taxon>
        <taxon>Metazoa</taxon>
        <taxon>Chordata</taxon>
        <taxon>Craniata</taxon>
        <taxon>Vertebrata</taxon>
        <taxon>Euteleostomi</taxon>
        <taxon>Archelosauria</taxon>
        <taxon>Archosauria</taxon>
        <taxon>Dinosauria</taxon>
        <taxon>Saurischia</taxon>
        <taxon>Theropoda</taxon>
        <taxon>Coelurosauria</taxon>
        <taxon>Aves</taxon>
        <taxon>Neognathae</taxon>
        <taxon>Neoaves</taxon>
        <taxon>Telluraves</taxon>
        <taxon>Australaves</taxon>
        <taxon>Passeriformes</taxon>
        <taxon>Sylvioidea</taxon>
        <taxon>Zosteropidae</taxon>
        <taxon>Zosterops</taxon>
    </lineage>
</organism>
<comment type="caution">
    <text evidence="3">The sequence shown here is derived from an EMBL/GenBank/DDBJ whole genome shotgun (WGS) entry which is preliminary data.</text>
</comment>
<evidence type="ECO:0000313" key="3">
    <source>
        <dbReference type="EMBL" id="TRZ06577.1"/>
    </source>
</evidence>
<keyword evidence="1" id="KW-1133">Transmembrane helix</keyword>
<feature type="transmembrane region" description="Helical" evidence="1">
    <location>
        <begin position="45"/>
        <end position="64"/>
    </location>
</feature>